<proteinExistence type="predicted"/>
<gene>
    <name evidence="1" type="ORF">SS50377_13836</name>
    <name evidence="2" type="ORF">SS50377_23502</name>
</gene>
<reference evidence="1 2" key="1">
    <citation type="journal article" date="2014" name="PLoS Genet.">
        <title>The Genome of Spironucleus salmonicida Highlights a Fish Pathogen Adapted to Fluctuating Environments.</title>
        <authorList>
            <person name="Xu F."/>
            <person name="Jerlstrom-Hultqvist J."/>
            <person name="Einarsson E."/>
            <person name="Astvaldsson A."/>
            <person name="Svard S.G."/>
            <person name="Andersson J.O."/>
        </authorList>
    </citation>
    <scope>NUCLEOTIDE SEQUENCE</scope>
    <source>
        <strain evidence="2">ATCC 50377</strain>
    </source>
</reference>
<dbReference type="EMBL" id="KI546083">
    <property type="protein sequence ID" value="EST46240.1"/>
    <property type="molecule type" value="Genomic_DNA"/>
</dbReference>
<dbReference type="Proteomes" id="UP000018208">
    <property type="component" value="Unassembled WGS sequence"/>
</dbReference>
<dbReference type="VEuPathDB" id="GiardiaDB:SS50377_23502"/>
<evidence type="ECO:0000313" key="2">
    <source>
        <dbReference type="EMBL" id="KAH0573568.1"/>
    </source>
</evidence>
<evidence type="ECO:0000313" key="1">
    <source>
        <dbReference type="EMBL" id="EST46240.1"/>
    </source>
</evidence>
<accession>V6LNR6</accession>
<dbReference type="EMBL" id="AUWU02000004">
    <property type="protein sequence ID" value="KAH0573568.1"/>
    <property type="molecule type" value="Genomic_DNA"/>
</dbReference>
<sequence length="187" mass="21245">MPDFNALQPPSVLPFSHTPPEQLNHTFSQIIDQASIHTATARKLLLDLPNQHPGLASCAQYWIFCVKFELCASSFGLATERLNQAFSHKAQPVETLKQTQKYLNQIAIKSDFAAEILPKIEKNQVFQQSQTLMKKGAEYVENIKEDMSEYYQGREQQEKYVFEQDGREIVQILGSVGGSVEEFIGYE</sequence>
<reference evidence="2" key="2">
    <citation type="submission" date="2020-12" db="EMBL/GenBank/DDBJ databases">
        <title>New Spironucleus salmonicida genome in near-complete chromosomes.</title>
        <authorList>
            <person name="Xu F."/>
            <person name="Kurt Z."/>
            <person name="Jimenez-Gonzalez A."/>
            <person name="Astvaldsson A."/>
            <person name="Andersson J.O."/>
            <person name="Svard S.G."/>
        </authorList>
    </citation>
    <scope>NUCLEOTIDE SEQUENCE</scope>
    <source>
        <strain evidence="2">ATCC 50377</strain>
    </source>
</reference>
<protein>
    <submittedName>
        <fullName evidence="1">Uncharacterized protein</fullName>
    </submittedName>
</protein>
<organism evidence="1">
    <name type="scientific">Spironucleus salmonicida</name>
    <dbReference type="NCBI Taxonomy" id="348837"/>
    <lineage>
        <taxon>Eukaryota</taxon>
        <taxon>Metamonada</taxon>
        <taxon>Diplomonadida</taxon>
        <taxon>Hexamitidae</taxon>
        <taxon>Hexamitinae</taxon>
        <taxon>Spironucleus</taxon>
    </lineage>
</organism>
<keyword evidence="3" id="KW-1185">Reference proteome</keyword>
<evidence type="ECO:0000313" key="3">
    <source>
        <dbReference type="Proteomes" id="UP000018208"/>
    </source>
</evidence>
<name>V6LNR6_9EUKA</name>
<dbReference type="AlphaFoldDB" id="V6LNR6"/>